<evidence type="ECO:0000256" key="2">
    <source>
        <dbReference type="ARBA" id="ARBA00009212"/>
    </source>
</evidence>
<evidence type="ECO:0000313" key="9">
    <source>
        <dbReference type="EMBL" id="ACZ00148.1"/>
    </source>
</evidence>
<comment type="similarity">
    <text evidence="2">Belongs to the CPA3 antiporters (TC 2.A.63) subunit F family.</text>
</comment>
<dbReference type="eggNOG" id="COG2212">
    <property type="taxonomic scope" value="Bacteria"/>
</dbReference>
<dbReference type="PANTHER" id="PTHR34702">
    <property type="entry name" value="NA(+)/H(+) ANTIPORTER SUBUNIT F1"/>
    <property type="match status" value="1"/>
</dbReference>
<keyword evidence="6 8" id="KW-1133">Transmembrane helix</keyword>
<dbReference type="KEGG" id="tcu:Tcur_4626"/>
<accession>D1A649</accession>
<feature type="transmembrane region" description="Helical" evidence="8">
    <location>
        <begin position="33"/>
        <end position="51"/>
    </location>
</feature>
<dbReference type="HOGENOM" id="CLU_125825_3_1_11"/>
<keyword evidence="10" id="KW-1185">Reference proteome</keyword>
<evidence type="ECO:0000256" key="1">
    <source>
        <dbReference type="ARBA" id="ARBA00004651"/>
    </source>
</evidence>
<evidence type="ECO:0000256" key="7">
    <source>
        <dbReference type="ARBA" id="ARBA00023136"/>
    </source>
</evidence>
<comment type="subcellular location">
    <subcellularLocation>
        <location evidence="1">Cell membrane</location>
        <topology evidence="1">Multi-pass membrane protein</topology>
    </subcellularLocation>
</comment>
<name>D1A649_THECD</name>
<dbReference type="AlphaFoldDB" id="D1A649"/>
<dbReference type="GO" id="GO:0005886">
    <property type="term" value="C:plasma membrane"/>
    <property type="evidence" value="ECO:0007669"/>
    <property type="project" value="UniProtKB-SubCell"/>
</dbReference>
<evidence type="ECO:0000313" key="10">
    <source>
        <dbReference type="Proteomes" id="UP000001918"/>
    </source>
</evidence>
<sequence>MNVVYAVTYALLSLAALLTLLRMVRGPGPLDRIVALDVLAVLLVSGVAVQAATQGEAAHSSSLVVIALLGFVGTVTAARLAGEREERR</sequence>
<dbReference type="STRING" id="471852.Tcur_4626"/>
<dbReference type="GO" id="GO:0015385">
    <property type="term" value="F:sodium:proton antiporter activity"/>
    <property type="evidence" value="ECO:0007669"/>
    <property type="project" value="TreeGrafter"/>
</dbReference>
<dbReference type="InterPro" id="IPR007208">
    <property type="entry name" value="MrpF/PhaF-like"/>
</dbReference>
<gene>
    <name evidence="9" type="ordered locus">Tcur_4626</name>
</gene>
<keyword evidence="5 8" id="KW-0812">Transmembrane</keyword>
<dbReference type="Pfam" id="PF04066">
    <property type="entry name" value="MrpF_PhaF"/>
    <property type="match status" value="1"/>
</dbReference>
<evidence type="ECO:0000256" key="3">
    <source>
        <dbReference type="ARBA" id="ARBA00022448"/>
    </source>
</evidence>
<feature type="transmembrane region" description="Helical" evidence="8">
    <location>
        <begin position="63"/>
        <end position="82"/>
    </location>
</feature>
<evidence type="ECO:0000256" key="8">
    <source>
        <dbReference type="SAM" id="Phobius"/>
    </source>
</evidence>
<evidence type="ECO:0000256" key="6">
    <source>
        <dbReference type="ARBA" id="ARBA00022989"/>
    </source>
</evidence>
<dbReference type="OrthoDB" id="3733837at2"/>
<dbReference type="EMBL" id="CP001738">
    <property type="protein sequence ID" value="ACZ00148.1"/>
    <property type="molecule type" value="Genomic_DNA"/>
</dbReference>
<evidence type="ECO:0000256" key="4">
    <source>
        <dbReference type="ARBA" id="ARBA00022475"/>
    </source>
</evidence>
<dbReference type="PANTHER" id="PTHR34702:SF1">
    <property type="entry name" value="NA(+)_H(+) ANTIPORTER SUBUNIT F"/>
    <property type="match status" value="1"/>
</dbReference>
<organism evidence="9 10">
    <name type="scientific">Thermomonospora curvata (strain ATCC 19995 / DSM 43183 / JCM 3096 / KCTC 9072 / NBRC 15933 / NCIMB 10081 / Henssen B9)</name>
    <dbReference type="NCBI Taxonomy" id="471852"/>
    <lineage>
        <taxon>Bacteria</taxon>
        <taxon>Bacillati</taxon>
        <taxon>Actinomycetota</taxon>
        <taxon>Actinomycetes</taxon>
        <taxon>Streptosporangiales</taxon>
        <taxon>Thermomonosporaceae</taxon>
        <taxon>Thermomonospora</taxon>
    </lineage>
</organism>
<protein>
    <submittedName>
        <fullName evidence="9">Multiple resistance and pH regulation protein F</fullName>
    </submittedName>
</protein>
<reference evidence="9 10" key="1">
    <citation type="journal article" date="2011" name="Stand. Genomic Sci.">
        <title>Complete genome sequence of Thermomonospora curvata type strain (B9).</title>
        <authorList>
            <person name="Chertkov O."/>
            <person name="Sikorski J."/>
            <person name="Nolan M."/>
            <person name="Lapidus A."/>
            <person name="Lucas S."/>
            <person name="Del Rio T.G."/>
            <person name="Tice H."/>
            <person name="Cheng J.F."/>
            <person name="Goodwin L."/>
            <person name="Pitluck S."/>
            <person name="Liolios K."/>
            <person name="Ivanova N."/>
            <person name="Mavromatis K."/>
            <person name="Mikhailova N."/>
            <person name="Ovchinnikova G."/>
            <person name="Pati A."/>
            <person name="Chen A."/>
            <person name="Palaniappan K."/>
            <person name="Djao O.D."/>
            <person name="Land M."/>
            <person name="Hauser L."/>
            <person name="Chang Y.J."/>
            <person name="Jeffries C.D."/>
            <person name="Brettin T."/>
            <person name="Han C."/>
            <person name="Detter J.C."/>
            <person name="Rohde M."/>
            <person name="Goker M."/>
            <person name="Woyke T."/>
            <person name="Bristow J."/>
            <person name="Eisen J.A."/>
            <person name="Markowitz V."/>
            <person name="Hugenholtz P."/>
            <person name="Klenk H.P."/>
            <person name="Kyrpides N.C."/>
        </authorList>
    </citation>
    <scope>NUCLEOTIDE SEQUENCE [LARGE SCALE GENOMIC DNA]</scope>
    <source>
        <strain evidence="10">ATCC 19995 / DSM 43183 / JCM 3096 / KCTC 9072 / NBRC 15933 / NCIMB 10081 / Henssen B9</strain>
    </source>
</reference>
<dbReference type="Proteomes" id="UP000001918">
    <property type="component" value="Chromosome"/>
</dbReference>
<evidence type="ECO:0000256" key="5">
    <source>
        <dbReference type="ARBA" id="ARBA00022692"/>
    </source>
</evidence>
<dbReference type="RefSeq" id="WP_012854929.1">
    <property type="nucleotide sequence ID" value="NC_013510.1"/>
</dbReference>
<feature type="transmembrane region" description="Helical" evidence="8">
    <location>
        <begin position="6"/>
        <end position="24"/>
    </location>
</feature>
<keyword evidence="7 8" id="KW-0472">Membrane</keyword>
<keyword evidence="3" id="KW-0813">Transport</keyword>
<keyword evidence="4" id="KW-1003">Cell membrane</keyword>
<proteinExistence type="inferred from homology"/>